<feature type="compositionally biased region" description="Low complexity" evidence="1">
    <location>
        <begin position="462"/>
        <end position="479"/>
    </location>
</feature>
<feature type="compositionally biased region" description="Basic and acidic residues" evidence="1">
    <location>
        <begin position="79"/>
        <end position="98"/>
    </location>
</feature>
<feature type="compositionally biased region" description="Polar residues" evidence="1">
    <location>
        <begin position="669"/>
        <end position="680"/>
    </location>
</feature>
<organism evidence="2 3">
    <name type="scientific">Colletotrichum sojae</name>
    <dbReference type="NCBI Taxonomy" id="2175907"/>
    <lineage>
        <taxon>Eukaryota</taxon>
        <taxon>Fungi</taxon>
        <taxon>Dikarya</taxon>
        <taxon>Ascomycota</taxon>
        <taxon>Pezizomycotina</taxon>
        <taxon>Sordariomycetes</taxon>
        <taxon>Hypocreomycetidae</taxon>
        <taxon>Glomerellales</taxon>
        <taxon>Glomerellaceae</taxon>
        <taxon>Colletotrichum</taxon>
        <taxon>Colletotrichum orchidearum species complex</taxon>
    </lineage>
</organism>
<feature type="compositionally biased region" description="Basic and acidic residues" evidence="1">
    <location>
        <begin position="614"/>
        <end position="629"/>
    </location>
</feature>
<dbReference type="Proteomes" id="UP000652219">
    <property type="component" value="Unassembled WGS sequence"/>
</dbReference>
<feature type="compositionally biased region" description="Basic and acidic residues" evidence="1">
    <location>
        <begin position="727"/>
        <end position="749"/>
    </location>
</feature>
<evidence type="ECO:0000313" key="2">
    <source>
        <dbReference type="EMBL" id="KAF6807733.1"/>
    </source>
</evidence>
<dbReference type="AlphaFoldDB" id="A0A8H6J7I4"/>
<feature type="compositionally biased region" description="Basic and acidic residues" evidence="1">
    <location>
        <begin position="370"/>
        <end position="388"/>
    </location>
</feature>
<feature type="compositionally biased region" description="Low complexity" evidence="1">
    <location>
        <begin position="653"/>
        <end position="668"/>
    </location>
</feature>
<feature type="compositionally biased region" description="Low complexity" evidence="1">
    <location>
        <begin position="117"/>
        <end position="126"/>
    </location>
</feature>
<gene>
    <name evidence="2" type="ORF">CSOJ01_08013</name>
</gene>
<feature type="compositionally biased region" description="Basic and acidic residues" evidence="1">
    <location>
        <begin position="401"/>
        <end position="414"/>
    </location>
</feature>
<feature type="compositionally biased region" description="Low complexity" evidence="1">
    <location>
        <begin position="294"/>
        <end position="332"/>
    </location>
</feature>
<feature type="compositionally biased region" description="Low complexity" evidence="1">
    <location>
        <begin position="439"/>
        <end position="452"/>
    </location>
</feature>
<evidence type="ECO:0000313" key="3">
    <source>
        <dbReference type="Proteomes" id="UP000652219"/>
    </source>
</evidence>
<evidence type="ECO:0000256" key="1">
    <source>
        <dbReference type="SAM" id="MobiDB-lite"/>
    </source>
</evidence>
<feature type="compositionally biased region" description="Polar residues" evidence="1">
    <location>
        <begin position="26"/>
        <end position="35"/>
    </location>
</feature>
<feature type="compositionally biased region" description="Basic and acidic residues" evidence="1">
    <location>
        <begin position="592"/>
        <end position="606"/>
    </location>
</feature>
<keyword evidence="3" id="KW-1185">Reference proteome</keyword>
<accession>A0A8H6J7I4</accession>
<name>A0A8H6J7I4_9PEZI</name>
<feature type="compositionally biased region" description="Low complexity" evidence="1">
    <location>
        <begin position="390"/>
        <end position="399"/>
    </location>
</feature>
<feature type="compositionally biased region" description="Low complexity" evidence="1">
    <location>
        <begin position="215"/>
        <end position="226"/>
    </location>
</feature>
<feature type="compositionally biased region" description="Polar residues" evidence="1">
    <location>
        <begin position="635"/>
        <end position="652"/>
    </location>
</feature>
<dbReference type="EMBL" id="WIGN01000131">
    <property type="protein sequence ID" value="KAF6807733.1"/>
    <property type="molecule type" value="Genomic_DNA"/>
</dbReference>
<reference evidence="2 3" key="1">
    <citation type="journal article" date="2020" name="Phytopathology">
        <title>Genome Sequence Resources of Colletotrichum truncatum, C. plurivorum, C. musicola, and C. sojae: Four Species Pathogenic to Soybean (Glycine max).</title>
        <authorList>
            <person name="Rogerio F."/>
            <person name="Boufleur T.R."/>
            <person name="Ciampi-Guillardi M."/>
            <person name="Sukno S.A."/>
            <person name="Thon M.R."/>
            <person name="Massola Junior N.S."/>
            <person name="Baroncelli R."/>
        </authorList>
    </citation>
    <scope>NUCLEOTIDE SEQUENCE [LARGE SCALE GENOMIC DNA]</scope>
    <source>
        <strain evidence="2 3">LFN0009</strain>
    </source>
</reference>
<comment type="caution">
    <text evidence="2">The sequence shown here is derived from an EMBL/GenBank/DDBJ whole genome shotgun (WGS) entry which is preliminary data.</text>
</comment>
<feature type="region of interest" description="Disordered" evidence="1">
    <location>
        <begin position="1"/>
        <end position="493"/>
    </location>
</feature>
<feature type="compositionally biased region" description="Polar residues" evidence="1">
    <location>
        <begin position="133"/>
        <end position="146"/>
    </location>
</feature>
<sequence>MVNPNRWSWSGAPRGTHAREDVVTGIQPSITPSHNPDSDGGSVPADRKLQPAAAGGVSRRLSKNRWSWRPDTAISVTLEDQRENEQAETPRDQSRAERPATANRPRRLTKNVKKVDSAAPSSRPRPLSMIAPASSSFGESPTYSHVKSTHQDGGENLSSPQPDPLPTQSAATGVKEVFSRFVSRQLSRRQPKISRPAQQGEPEPTPPPSRHQNHHQQQTQEQQQEQASRPMQDPPMRRGPQLHNPRNTLRAHPVTQAQVQGGRIDNGRIAAPLPGLDEQSEFQLPAPPGDIRPATVTDVDADAGAATGLGLGTTPSSSAAAPSAEETGLLGRLMRRRLAPKDKEGRNNKKRWISTGADNTSQIQPAGADGQHKDTTAPDTTTHIDSDKQSPPAAASHPSPKMKDKTTAKTKTENDQIVSDVRSPSSSTVPRFLRQVAKPHQPNANPNQNQSPGAVTPHKPGSQSQSQASAQPQPNMSSSVTAPQPKLPFKPSFGKRFWLRSGANNFGEDDDDTGAIAKAETSVPAAPVHRPVYVPKHAASDFSRTTYPPRHHRHSYSLDCNRDNGVRQLATIDADGVEDESQSRPQQTHRTASTEKAERRRSREISSSKQEGPSAHELHRRLEIVKSSEIEVVTTKESSNVDPWPQQQRLLHSNSNASSSNAKAPAPATQSRPRSSQRHSFNLVADPFARDLTPPKSASPVEMEAPFDPPSHPQKKAPEQAHQQAPRSEKRPNGRPKTQPEEIPREEMTDFERFIADAEAAERDYHAQMWRNLARRSGHYGYSENVYSSYRPDPVTPNAVAASAAAYRGNKRDSAYYSVNKRASMMSTAAEDERNLINGQPVGETLPVDGQRVLQHQTSISKRIAEYIKPPKSAPEPAYDDWLGTSGRANRRSFITGVAE</sequence>
<feature type="region of interest" description="Disordered" evidence="1">
    <location>
        <begin position="537"/>
        <end position="749"/>
    </location>
</feature>
<feature type="compositionally biased region" description="Polar residues" evidence="1">
    <location>
        <begin position="156"/>
        <end position="171"/>
    </location>
</feature>
<protein>
    <submittedName>
        <fullName evidence="2">Uncharacterized protein</fullName>
    </submittedName>
</protein>
<proteinExistence type="predicted"/>